<sequence>MAELRAGATRFEGEDVCYGQVGNVPCERLLRYVGIATYK</sequence>
<gene>
    <name evidence="1" type="ORF">AKJ09_07402</name>
</gene>
<name>A0A0K1Q4V4_9BACT</name>
<dbReference type="AlphaFoldDB" id="A0A0K1Q4V4"/>
<evidence type="ECO:0000313" key="1">
    <source>
        <dbReference type="EMBL" id="AKV00739.1"/>
    </source>
</evidence>
<evidence type="ECO:0000313" key="2">
    <source>
        <dbReference type="Proteomes" id="UP000064967"/>
    </source>
</evidence>
<reference evidence="1 2" key="1">
    <citation type="submission" date="2015-08" db="EMBL/GenBank/DDBJ databases">
        <authorList>
            <person name="Babu N.S."/>
            <person name="Beckwith C.J."/>
            <person name="Beseler K.G."/>
            <person name="Brison A."/>
            <person name="Carone J.V."/>
            <person name="Caskin T.P."/>
            <person name="Diamond M."/>
            <person name="Durham M.E."/>
            <person name="Foxe J.M."/>
            <person name="Go M."/>
            <person name="Henderson B.A."/>
            <person name="Jones I.B."/>
            <person name="McGettigan J.A."/>
            <person name="Micheletti S.J."/>
            <person name="Nasrallah M.E."/>
            <person name="Ortiz D."/>
            <person name="Piller C.R."/>
            <person name="Privatt S.R."/>
            <person name="Schneider S.L."/>
            <person name="Sharp S."/>
            <person name="Smith T.C."/>
            <person name="Stanton J.D."/>
            <person name="Ullery H.E."/>
            <person name="Wilson R.J."/>
            <person name="Serrano M.G."/>
            <person name="Buck G."/>
            <person name="Lee V."/>
            <person name="Wang Y."/>
            <person name="Carvalho R."/>
            <person name="Voegtly L."/>
            <person name="Shi R."/>
            <person name="Duckworth R."/>
            <person name="Johnson A."/>
            <person name="Loviza R."/>
            <person name="Walstead R."/>
            <person name="Shah Z."/>
            <person name="Kiflezghi M."/>
            <person name="Wade K."/>
            <person name="Ball S.L."/>
            <person name="Bradley K.W."/>
            <person name="Asai D.J."/>
            <person name="Bowman C.A."/>
            <person name="Russell D.A."/>
            <person name="Pope W.H."/>
            <person name="Jacobs-Sera D."/>
            <person name="Hendrix R.W."/>
            <person name="Hatfull G.F."/>
        </authorList>
    </citation>
    <scope>NUCLEOTIDE SEQUENCE [LARGE SCALE GENOMIC DNA]</scope>
    <source>
        <strain evidence="1 2">DSM 27648</strain>
    </source>
</reference>
<dbReference type="KEGG" id="llu:AKJ09_07402"/>
<accession>A0A0K1Q4V4</accession>
<organism evidence="1 2">
    <name type="scientific">Labilithrix luteola</name>
    <dbReference type="NCBI Taxonomy" id="1391654"/>
    <lineage>
        <taxon>Bacteria</taxon>
        <taxon>Pseudomonadati</taxon>
        <taxon>Myxococcota</taxon>
        <taxon>Polyangia</taxon>
        <taxon>Polyangiales</taxon>
        <taxon>Labilitrichaceae</taxon>
        <taxon>Labilithrix</taxon>
    </lineage>
</organism>
<keyword evidence="2" id="KW-1185">Reference proteome</keyword>
<protein>
    <submittedName>
        <fullName evidence="1">Uncharacterized protein</fullName>
    </submittedName>
</protein>
<dbReference type="STRING" id="1391654.AKJ09_07402"/>
<dbReference type="Proteomes" id="UP000064967">
    <property type="component" value="Chromosome"/>
</dbReference>
<proteinExistence type="predicted"/>
<dbReference type="EMBL" id="CP012333">
    <property type="protein sequence ID" value="AKV00739.1"/>
    <property type="molecule type" value="Genomic_DNA"/>
</dbReference>